<reference evidence="1 2" key="1">
    <citation type="submission" date="2020-08" db="EMBL/GenBank/DDBJ databases">
        <title>Whole genome shotgun sequence of Actinocatenispora thailandica NBRC 105041.</title>
        <authorList>
            <person name="Komaki H."/>
            <person name="Tamura T."/>
        </authorList>
    </citation>
    <scope>NUCLEOTIDE SEQUENCE [LARGE SCALE GENOMIC DNA]</scope>
    <source>
        <strain evidence="1 2">NBRC 105041</strain>
    </source>
</reference>
<evidence type="ECO:0000313" key="2">
    <source>
        <dbReference type="Proteomes" id="UP000611640"/>
    </source>
</evidence>
<dbReference type="Proteomes" id="UP000611640">
    <property type="component" value="Chromosome"/>
</dbReference>
<protein>
    <submittedName>
        <fullName evidence="1">Uncharacterized protein</fullName>
    </submittedName>
</protein>
<gene>
    <name evidence="1" type="ORF">Athai_21330</name>
</gene>
<accession>A0A7R7DMU2</accession>
<sequence>MGLLQRGLNGVLGRLVPHEEVSAQDVCAIDVSCRGGAAADASCTSGIGYYVRNVYCDGSVGPWEFDGCC</sequence>
<evidence type="ECO:0000313" key="1">
    <source>
        <dbReference type="EMBL" id="BCJ34630.1"/>
    </source>
</evidence>
<dbReference type="EMBL" id="AP023355">
    <property type="protein sequence ID" value="BCJ34630.1"/>
    <property type="molecule type" value="Genomic_DNA"/>
</dbReference>
<dbReference type="KEGG" id="atl:Athai_21330"/>
<proteinExistence type="predicted"/>
<keyword evidence="2" id="KW-1185">Reference proteome</keyword>
<dbReference type="AlphaFoldDB" id="A0A7R7DMU2"/>
<organism evidence="1 2">
    <name type="scientific">Actinocatenispora thailandica</name>
    <dbReference type="NCBI Taxonomy" id="227318"/>
    <lineage>
        <taxon>Bacteria</taxon>
        <taxon>Bacillati</taxon>
        <taxon>Actinomycetota</taxon>
        <taxon>Actinomycetes</taxon>
        <taxon>Micromonosporales</taxon>
        <taxon>Micromonosporaceae</taxon>
        <taxon>Actinocatenispora</taxon>
    </lineage>
</organism>
<dbReference type="RefSeq" id="WP_203961335.1">
    <property type="nucleotide sequence ID" value="NZ_AP023355.1"/>
</dbReference>
<name>A0A7R7DMU2_9ACTN</name>